<comment type="similarity">
    <text evidence="1">Belongs to the cycloisomerase 2 family.</text>
</comment>
<dbReference type="Proteomes" id="UP001500212">
    <property type="component" value="Unassembled WGS sequence"/>
</dbReference>
<evidence type="ECO:0000256" key="1">
    <source>
        <dbReference type="ARBA" id="ARBA00005564"/>
    </source>
</evidence>
<dbReference type="Pfam" id="PF10282">
    <property type="entry name" value="Lactonase"/>
    <property type="match status" value="1"/>
</dbReference>
<keyword evidence="2" id="KW-0732">Signal</keyword>
<dbReference type="InterPro" id="IPR015943">
    <property type="entry name" value="WD40/YVTN_repeat-like_dom_sf"/>
</dbReference>
<name>A0ABP8T9Q8_9ACTN</name>
<evidence type="ECO:0000256" key="2">
    <source>
        <dbReference type="SAM" id="SignalP"/>
    </source>
</evidence>
<gene>
    <name evidence="3" type="ORF">GCM10023195_05190</name>
</gene>
<dbReference type="InterPro" id="IPR011048">
    <property type="entry name" value="Haem_d1_sf"/>
</dbReference>
<dbReference type="PANTHER" id="PTHR30344">
    <property type="entry name" value="6-PHOSPHOGLUCONOLACTONASE-RELATED"/>
    <property type="match status" value="1"/>
</dbReference>
<keyword evidence="4" id="KW-1185">Reference proteome</keyword>
<accession>A0ABP8T9Q8</accession>
<dbReference type="PROSITE" id="PS51318">
    <property type="entry name" value="TAT"/>
    <property type="match status" value="1"/>
</dbReference>
<dbReference type="InterPro" id="IPR006311">
    <property type="entry name" value="TAT_signal"/>
</dbReference>
<protein>
    <submittedName>
        <fullName evidence="3">Lactonase family protein</fullName>
    </submittedName>
</protein>
<sequence length="385" mass="40043">MSDSYLSRRNVLGAMAATTAAPLLAGVPAARAATPRGDLLFVSPWKGTQIHGARFDAGTGTLTSLGPVGDAPSNWTAPHPVKPVLYVGSSEDGGIVYTYAIDRATGALTRTGAPIHTDEGGTAGGGISYLAVDERSHTLLVANFEAGLAASLPLSKGVPGRPVSVVRDTGSGPNPRQNGPHVHDVTIDPSGRHALVADFGADRVLIHGFDRSTGVITPGTRSYATAPGSGPRRVLFHPGARTVYLLNELSGDLETLDWHDGTLTPRQRIALDTDAYTGTKSGAELALSHDARFVYASSRGENTLVVSAVDARTGLLTVVQRVPSGGLKPWTFTLHRSGDWLLAANQASDTVTVFAVDRRSGTLTATGAPVSFPAPACLTFGRRNG</sequence>
<dbReference type="PANTHER" id="PTHR30344:SF1">
    <property type="entry name" value="6-PHOSPHOGLUCONOLACTONASE"/>
    <property type="match status" value="1"/>
</dbReference>
<feature type="chain" id="PRO_5045360539" evidence="2">
    <location>
        <begin position="26"/>
        <end position="385"/>
    </location>
</feature>
<organism evidence="3 4">
    <name type="scientific">Actinoallomurus liliacearum</name>
    <dbReference type="NCBI Taxonomy" id="1080073"/>
    <lineage>
        <taxon>Bacteria</taxon>
        <taxon>Bacillati</taxon>
        <taxon>Actinomycetota</taxon>
        <taxon>Actinomycetes</taxon>
        <taxon>Streptosporangiales</taxon>
        <taxon>Thermomonosporaceae</taxon>
        <taxon>Actinoallomurus</taxon>
    </lineage>
</organism>
<dbReference type="RefSeq" id="WP_345347561.1">
    <property type="nucleotide sequence ID" value="NZ_BAABHJ010000002.1"/>
</dbReference>
<evidence type="ECO:0000313" key="4">
    <source>
        <dbReference type="Proteomes" id="UP001500212"/>
    </source>
</evidence>
<dbReference type="InterPro" id="IPR050282">
    <property type="entry name" value="Cycloisomerase_2"/>
</dbReference>
<evidence type="ECO:0000313" key="3">
    <source>
        <dbReference type="EMBL" id="GAA4601877.1"/>
    </source>
</evidence>
<reference evidence="4" key="1">
    <citation type="journal article" date="2019" name="Int. J. Syst. Evol. Microbiol.">
        <title>The Global Catalogue of Microorganisms (GCM) 10K type strain sequencing project: providing services to taxonomists for standard genome sequencing and annotation.</title>
        <authorList>
            <consortium name="The Broad Institute Genomics Platform"/>
            <consortium name="The Broad Institute Genome Sequencing Center for Infectious Disease"/>
            <person name="Wu L."/>
            <person name="Ma J."/>
        </authorList>
    </citation>
    <scope>NUCLEOTIDE SEQUENCE [LARGE SCALE GENOMIC DNA]</scope>
    <source>
        <strain evidence="4">JCM 17938</strain>
    </source>
</reference>
<dbReference type="EMBL" id="BAABHJ010000002">
    <property type="protein sequence ID" value="GAA4601877.1"/>
    <property type="molecule type" value="Genomic_DNA"/>
</dbReference>
<proteinExistence type="inferred from homology"/>
<comment type="caution">
    <text evidence="3">The sequence shown here is derived from an EMBL/GenBank/DDBJ whole genome shotgun (WGS) entry which is preliminary data.</text>
</comment>
<dbReference type="Gene3D" id="2.130.10.10">
    <property type="entry name" value="YVTN repeat-like/Quinoprotein amine dehydrogenase"/>
    <property type="match status" value="1"/>
</dbReference>
<dbReference type="SUPFAM" id="SSF51004">
    <property type="entry name" value="C-terminal (heme d1) domain of cytochrome cd1-nitrite reductase"/>
    <property type="match status" value="1"/>
</dbReference>
<feature type="signal peptide" evidence="2">
    <location>
        <begin position="1"/>
        <end position="25"/>
    </location>
</feature>
<dbReference type="InterPro" id="IPR019405">
    <property type="entry name" value="Lactonase_7-beta_prop"/>
</dbReference>